<keyword evidence="5 12" id="KW-0812">Transmembrane</keyword>
<keyword evidence="6" id="KW-0521">NADP</keyword>
<evidence type="ECO:0000256" key="4">
    <source>
        <dbReference type="ARBA" id="ARBA00022519"/>
    </source>
</evidence>
<keyword evidence="7" id="KW-1278">Translocase</keyword>
<evidence type="ECO:0000256" key="8">
    <source>
        <dbReference type="ARBA" id="ARBA00022989"/>
    </source>
</evidence>
<feature type="domain" description="NAD(P) transhydrogenase alpha subunit C-terminal" evidence="13">
    <location>
        <begin position="12"/>
        <end position="94"/>
    </location>
</feature>
<evidence type="ECO:0000313" key="15">
    <source>
        <dbReference type="Proteomes" id="UP000199076"/>
    </source>
</evidence>
<evidence type="ECO:0000256" key="11">
    <source>
        <dbReference type="ARBA" id="ARBA00048202"/>
    </source>
</evidence>
<evidence type="ECO:0000256" key="1">
    <source>
        <dbReference type="ARBA" id="ARBA00004429"/>
    </source>
</evidence>
<evidence type="ECO:0000256" key="9">
    <source>
        <dbReference type="ARBA" id="ARBA00023027"/>
    </source>
</evidence>
<evidence type="ECO:0000259" key="13">
    <source>
        <dbReference type="Pfam" id="PF12769"/>
    </source>
</evidence>
<keyword evidence="8 12" id="KW-1133">Transmembrane helix</keyword>
<keyword evidence="9" id="KW-0520">NAD</keyword>
<dbReference type="RefSeq" id="WP_092692896.1">
    <property type="nucleotide sequence ID" value="NZ_FNBK01000009.1"/>
</dbReference>
<evidence type="ECO:0000256" key="12">
    <source>
        <dbReference type="SAM" id="Phobius"/>
    </source>
</evidence>
<keyword evidence="15" id="KW-1185">Reference proteome</keyword>
<protein>
    <recommendedName>
        <fullName evidence="2">proton-translocating NAD(P)(+) transhydrogenase</fullName>
        <ecNumber evidence="2">7.1.1.1</ecNumber>
    </recommendedName>
</protein>
<dbReference type="EMBL" id="FNBK01000009">
    <property type="protein sequence ID" value="SDF76096.1"/>
    <property type="molecule type" value="Genomic_DNA"/>
</dbReference>
<dbReference type="AlphaFoldDB" id="A0A1G7NQ39"/>
<evidence type="ECO:0000313" key="14">
    <source>
        <dbReference type="EMBL" id="SDF76096.1"/>
    </source>
</evidence>
<name>A0A1G7NQ39_9EURY</name>
<evidence type="ECO:0000256" key="10">
    <source>
        <dbReference type="ARBA" id="ARBA00023136"/>
    </source>
</evidence>
<evidence type="ECO:0000256" key="5">
    <source>
        <dbReference type="ARBA" id="ARBA00022692"/>
    </source>
</evidence>
<dbReference type="EC" id="7.1.1.1" evidence="2"/>
<keyword evidence="4" id="KW-0997">Cell inner membrane</keyword>
<dbReference type="PANTHER" id="PTHR10160:SF19">
    <property type="entry name" value="PROTON-TRANSLOCATING NAD(P)(+) TRANSHYDROGENASE"/>
    <property type="match status" value="1"/>
</dbReference>
<evidence type="ECO:0000256" key="7">
    <source>
        <dbReference type="ARBA" id="ARBA00022967"/>
    </source>
</evidence>
<comment type="catalytic activity">
    <reaction evidence="11">
        <text>NAD(+) + NADPH + H(+)(in) = NADH + NADP(+) + H(+)(out)</text>
        <dbReference type="Rhea" id="RHEA:47992"/>
        <dbReference type="ChEBI" id="CHEBI:15378"/>
        <dbReference type="ChEBI" id="CHEBI:57540"/>
        <dbReference type="ChEBI" id="CHEBI:57783"/>
        <dbReference type="ChEBI" id="CHEBI:57945"/>
        <dbReference type="ChEBI" id="CHEBI:58349"/>
        <dbReference type="EC" id="7.1.1.1"/>
    </reaction>
</comment>
<feature type="transmembrane region" description="Helical" evidence="12">
    <location>
        <begin position="64"/>
        <end position="85"/>
    </location>
</feature>
<evidence type="ECO:0000256" key="2">
    <source>
        <dbReference type="ARBA" id="ARBA00012943"/>
    </source>
</evidence>
<keyword evidence="3" id="KW-1003">Cell membrane</keyword>
<dbReference type="PANTHER" id="PTHR10160">
    <property type="entry name" value="NAD(P) TRANSHYDROGENASE"/>
    <property type="match status" value="1"/>
</dbReference>
<dbReference type="GO" id="GO:0006740">
    <property type="term" value="P:NADPH regeneration"/>
    <property type="evidence" value="ECO:0007669"/>
    <property type="project" value="TreeGrafter"/>
</dbReference>
<dbReference type="OrthoDB" id="229325at2157"/>
<feature type="transmembrane region" description="Helical" evidence="12">
    <location>
        <begin position="6"/>
        <end position="26"/>
    </location>
</feature>
<dbReference type="GO" id="GO:0050661">
    <property type="term" value="F:NADP binding"/>
    <property type="evidence" value="ECO:0007669"/>
    <property type="project" value="TreeGrafter"/>
</dbReference>
<dbReference type="InterPro" id="IPR024605">
    <property type="entry name" value="NADP_transhyd_a_C"/>
</dbReference>
<evidence type="ECO:0000256" key="3">
    <source>
        <dbReference type="ARBA" id="ARBA00022475"/>
    </source>
</evidence>
<gene>
    <name evidence="14" type="ORF">SAMN05216218_10991</name>
</gene>
<accession>A0A1G7NQ39</accession>
<comment type="subcellular location">
    <subcellularLocation>
        <location evidence="1">Cell inner membrane</location>
        <topology evidence="1">Multi-pass membrane protein</topology>
    </subcellularLocation>
</comment>
<dbReference type="GO" id="GO:0008750">
    <property type="term" value="F:proton-translocating NAD(P)+ transhydrogenase activity"/>
    <property type="evidence" value="ECO:0007669"/>
    <property type="project" value="UniProtKB-EC"/>
</dbReference>
<sequence length="98" mass="10045">MATELSAFVTNLTLFVLAAFVGYEIITKIPTNLHTPLMSGANAISGITLLGSVVVAGAGENTLATALGFLAVVMATINVVGGYLVSHFMLDQFRGGGN</sequence>
<dbReference type="Pfam" id="PF12769">
    <property type="entry name" value="PNTB_4TM"/>
    <property type="match status" value="1"/>
</dbReference>
<organism evidence="14 15">
    <name type="scientific">Halorientalis regularis</name>
    <dbReference type="NCBI Taxonomy" id="660518"/>
    <lineage>
        <taxon>Archaea</taxon>
        <taxon>Methanobacteriati</taxon>
        <taxon>Methanobacteriota</taxon>
        <taxon>Stenosarchaea group</taxon>
        <taxon>Halobacteria</taxon>
        <taxon>Halobacteriales</taxon>
        <taxon>Haloarculaceae</taxon>
        <taxon>Halorientalis</taxon>
    </lineage>
</organism>
<reference evidence="15" key="1">
    <citation type="submission" date="2016-10" db="EMBL/GenBank/DDBJ databases">
        <authorList>
            <person name="Varghese N."/>
            <person name="Submissions S."/>
        </authorList>
    </citation>
    <scope>NUCLEOTIDE SEQUENCE [LARGE SCALE GENOMIC DNA]</scope>
    <source>
        <strain evidence="15">IBRC-M 10760</strain>
    </source>
</reference>
<dbReference type="Proteomes" id="UP000199076">
    <property type="component" value="Unassembled WGS sequence"/>
</dbReference>
<proteinExistence type="predicted"/>
<evidence type="ECO:0000256" key="6">
    <source>
        <dbReference type="ARBA" id="ARBA00022857"/>
    </source>
</evidence>
<dbReference type="GO" id="GO:0005886">
    <property type="term" value="C:plasma membrane"/>
    <property type="evidence" value="ECO:0007669"/>
    <property type="project" value="UniProtKB-SubCell"/>
</dbReference>
<keyword evidence="10 12" id="KW-0472">Membrane</keyword>
<feature type="transmembrane region" description="Helical" evidence="12">
    <location>
        <begin position="38"/>
        <end position="58"/>
    </location>
</feature>
<dbReference type="STRING" id="660518.SAMN05216218_10991"/>